<dbReference type="InterPro" id="IPR005149">
    <property type="entry name" value="Tscrpt_reg_PadR_N"/>
</dbReference>
<gene>
    <name evidence="2" type="ORF">CLORAM_01126</name>
</gene>
<name>B0N3V8_9FIRM</name>
<reference evidence="2" key="2">
    <citation type="submission" date="2014-06" db="EMBL/GenBank/DDBJ databases">
        <title>Draft genome sequence of Clostridium ramosum(DSM 1402).</title>
        <authorList>
            <person name="Sudarsanam P."/>
            <person name="Ley R."/>
            <person name="Guruge J."/>
            <person name="Turnbaugh P.J."/>
            <person name="Mahowald M."/>
            <person name="Liep D."/>
            <person name="Gordon J."/>
        </authorList>
    </citation>
    <scope>NUCLEOTIDE SEQUENCE</scope>
    <source>
        <strain evidence="2">DSM 1402</strain>
    </source>
</reference>
<keyword evidence="3" id="KW-1185">Reference proteome</keyword>
<sequence>MVKMARKEFETLTPQMFYILVVLNVPRHGYEIMNEIMRITNDEIRVGAGTLYTLLSRFQNDGYIELVSEIDRKKIYQITKIGKYKLQEEKRKLEMQIKALNEVNQDKN</sequence>
<dbReference type="Gene3D" id="1.10.10.10">
    <property type="entry name" value="Winged helix-like DNA-binding domain superfamily/Winged helix DNA-binding domain"/>
    <property type="match status" value="1"/>
</dbReference>
<dbReference type="InterPro" id="IPR036388">
    <property type="entry name" value="WH-like_DNA-bd_sf"/>
</dbReference>
<dbReference type="EMBL" id="ABFX02000004">
    <property type="protein sequence ID" value="EDS19130.1"/>
    <property type="molecule type" value="Genomic_DNA"/>
</dbReference>
<dbReference type="eggNOG" id="COG1695">
    <property type="taxonomic scope" value="Bacteria"/>
</dbReference>
<accession>B0N3V8</accession>
<dbReference type="HOGENOM" id="CLU_063440_4_1_9"/>
<dbReference type="Pfam" id="PF03551">
    <property type="entry name" value="PadR"/>
    <property type="match status" value="1"/>
</dbReference>
<feature type="domain" description="Transcription regulator PadR N-terminal" evidence="1">
    <location>
        <begin position="20"/>
        <end position="88"/>
    </location>
</feature>
<dbReference type="AlphaFoldDB" id="B0N3V8"/>
<evidence type="ECO:0000313" key="2">
    <source>
        <dbReference type="EMBL" id="EDS19130.1"/>
    </source>
</evidence>
<dbReference type="PANTHER" id="PTHR33169">
    <property type="entry name" value="PADR-FAMILY TRANSCRIPTIONAL REGULATOR"/>
    <property type="match status" value="1"/>
</dbReference>
<dbReference type="PANTHER" id="PTHR33169:SF13">
    <property type="entry name" value="PADR-FAMILY TRANSCRIPTIONAL REGULATOR"/>
    <property type="match status" value="1"/>
</dbReference>
<dbReference type="InterPro" id="IPR052509">
    <property type="entry name" value="Metal_resp_DNA-bind_regulator"/>
</dbReference>
<reference evidence="2" key="1">
    <citation type="submission" date="2007-11" db="EMBL/GenBank/DDBJ databases">
        <authorList>
            <person name="Fulton L."/>
            <person name="Clifton S."/>
            <person name="Fulton B."/>
            <person name="Xu J."/>
            <person name="Minx P."/>
            <person name="Pepin K.H."/>
            <person name="Johnson M."/>
            <person name="Thiruvilangam P."/>
            <person name="Bhonagiri V."/>
            <person name="Nash W.E."/>
            <person name="Mardis E.R."/>
            <person name="Wilson R.K."/>
        </authorList>
    </citation>
    <scope>NUCLEOTIDE SEQUENCE [LARGE SCALE GENOMIC DNA]</scope>
    <source>
        <strain evidence="2">DSM 1402</strain>
    </source>
</reference>
<proteinExistence type="predicted"/>
<comment type="caution">
    <text evidence="2">The sequence shown here is derived from an EMBL/GenBank/DDBJ whole genome shotgun (WGS) entry which is preliminary data.</text>
</comment>
<protein>
    <submittedName>
        <fullName evidence="2">Transcriptional regulator, PadR family</fullName>
    </submittedName>
</protein>
<organism evidence="2 3">
    <name type="scientific">Thomasclavelia ramosa DSM 1402</name>
    <dbReference type="NCBI Taxonomy" id="445974"/>
    <lineage>
        <taxon>Bacteria</taxon>
        <taxon>Bacillati</taxon>
        <taxon>Bacillota</taxon>
        <taxon>Erysipelotrichia</taxon>
        <taxon>Erysipelotrichales</taxon>
        <taxon>Coprobacillaceae</taxon>
        <taxon>Thomasclavelia</taxon>
    </lineage>
</organism>
<dbReference type="InterPro" id="IPR036390">
    <property type="entry name" value="WH_DNA-bd_sf"/>
</dbReference>
<evidence type="ECO:0000313" key="3">
    <source>
        <dbReference type="Proteomes" id="UP000005798"/>
    </source>
</evidence>
<evidence type="ECO:0000259" key="1">
    <source>
        <dbReference type="Pfam" id="PF03551"/>
    </source>
</evidence>
<dbReference type="SUPFAM" id="SSF46785">
    <property type="entry name" value="Winged helix' DNA-binding domain"/>
    <property type="match status" value="1"/>
</dbReference>
<dbReference type="Proteomes" id="UP000005798">
    <property type="component" value="Unassembled WGS sequence"/>
</dbReference>